<gene>
    <name evidence="1" type="ORF">E2562_032961</name>
</gene>
<proteinExistence type="predicted"/>
<keyword evidence="2" id="KW-1185">Reference proteome</keyword>
<accession>A0A6G1DA28</accession>
<dbReference type="AlphaFoldDB" id="A0A6G1DA28"/>
<reference evidence="1 2" key="1">
    <citation type="submission" date="2019-11" db="EMBL/GenBank/DDBJ databases">
        <title>Whole genome sequence of Oryza granulata.</title>
        <authorList>
            <person name="Li W."/>
        </authorList>
    </citation>
    <scope>NUCLEOTIDE SEQUENCE [LARGE SCALE GENOMIC DNA]</scope>
    <source>
        <strain evidence="2">cv. Menghai</strain>
        <tissue evidence="1">Leaf</tissue>
    </source>
</reference>
<evidence type="ECO:0000313" key="2">
    <source>
        <dbReference type="Proteomes" id="UP000479710"/>
    </source>
</evidence>
<dbReference type="EMBL" id="SPHZ02000007">
    <property type="protein sequence ID" value="KAF0909249.1"/>
    <property type="molecule type" value="Genomic_DNA"/>
</dbReference>
<protein>
    <submittedName>
        <fullName evidence="1">Uncharacterized protein</fullName>
    </submittedName>
</protein>
<name>A0A6G1DA28_9ORYZ</name>
<organism evidence="1 2">
    <name type="scientific">Oryza meyeriana var. granulata</name>
    <dbReference type="NCBI Taxonomy" id="110450"/>
    <lineage>
        <taxon>Eukaryota</taxon>
        <taxon>Viridiplantae</taxon>
        <taxon>Streptophyta</taxon>
        <taxon>Embryophyta</taxon>
        <taxon>Tracheophyta</taxon>
        <taxon>Spermatophyta</taxon>
        <taxon>Magnoliopsida</taxon>
        <taxon>Liliopsida</taxon>
        <taxon>Poales</taxon>
        <taxon>Poaceae</taxon>
        <taxon>BOP clade</taxon>
        <taxon>Oryzoideae</taxon>
        <taxon>Oryzeae</taxon>
        <taxon>Oryzinae</taxon>
        <taxon>Oryza</taxon>
        <taxon>Oryza meyeriana</taxon>
    </lineage>
</organism>
<sequence length="75" mass="7847">MAVRLKASFHFWLSGGRGSGGSDKELAPPPLGVTATVVTTVLSVVTAARQGVAGLVDKTPTHCYNDDGGKWGRHR</sequence>
<comment type="caution">
    <text evidence="1">The sequence shown here is derived from an EMBL/GenBank/DDBJ whole genome shotgun (WGS) entry which is preliminary data.</text>
</comment>
<dbReference type="Proteomes" id="UP000479710">
    <property type="component" value="Unassembled WGS sequence"/>
</dbReference>
<evidence type="ECO:0000313" key="1">
    <source>
        <dbReference type="EMBL" id="KAF0909249.1"/>
    </source>
</evidence>